<evidence type="ECO:0000256" key="2">
    <source>
        <dbReference type="SAM" id="SignalP"/>
    </source>
</evidence>
<dbReference type="EMBL" id="CP122566">
    <property type="protein sequence ID" value="WGH92697.1"/>
    <property type="molecule type" value="Genomic_DNA"/>
</dbReference>
<feature type="region of interest" description="Disordered" evidence="1">
    <location>
        <begin position="28"/>
        <end position="53"/>
    </location>
</feature>
<evidence type="ECO:0000313" key="3">
    <source>
        <dbReference type="EMBL" id="WGH92697.1"/>
    </source>
</evidence>
<evidence type="ECO:0000313" key="4">
    <source>
        <dbReference type="Proteomes" id="UP001224674"/>
    </source>
</evidence>
<dbReference type="RefSeq" id="WP_122549125.1">
    <property type="nucleotide sequence ID" value="NZ_CP122566.1"/>
</dbReference>
<reference evidence="3 4" key="1">
    <citation type="submission" date="2023-03" db="EMBL/GenBank/DDBJ databases">
        <title>Complete genome sequences of several Auritidibacter ignavus strains isolated from ear infections.</title>
        <authorList>
            <person name="Baehr T."/>
            <person name="Baumhoegger A.M."/>
        </authorList>
    </citation>
    <scope>NUCLEOTIDE SEQUENCE [LARGE SCALE GENOMIC DNA]</scope>
    <source>
        <strain evidence="3 4">BABAE-6</strain>
    </source>
</reference>
<keyword evidence="4" id="KW-1185">Reference proteome</keyword>
<dbReference type="PROSITE" id="PS51257">
    <property type="entry name" value="PROKAR_LIPOPROTEIN"/>
    <property type="match status" value="1"/>
</dbReference>
<dbReference type="AlphaFoldDB" id="A0AAJ6DCD1"/>
<organism evidence="3 4">
    <name type="scientific">Auritidibacter ignavus</name>
    <dbReference type="NCBI Taxonomy" id="678932"/>
    <lineage>
        <taxon>Bacteria</taxon>
        <taxon>Bacillati</taxon>
        <taxon>Actinomycetota</taxon>
        <taxon>Actinomycetes</taxon>
        <taxon>Micrococcales</taxon>
        <taxon>Micrococcaceae</taxon>
        <taxon>Auritidibacter</taxon>
    </lineage>
</organism>
<gene>
    <name evidence="3" type="ORF">QDX21_10380</name>
</gene>
<name>A0AAJ6DCD1_9MICC</name>
<evidence type="ECO:0000256" key="1">
    <source>
        <dbReference type="SAM" id="MobiDB-lite"/>
    </source>
</evidence>
<feature type="chain" id="PRO_5042591497" description="Secreted protein" evidence="2">
    <location>
        <begin position="19"/>
        <end position="178"/>
    </location>
</feature>
<proteinExistence type="predicted"/>
<feature type="region of interest" description="Disordered" evidence="1">
    <location>
        <begin position="70"/>
        <end position="90"/>
    </location>
</feature>
<sequence length="178" mass="18306">MRQLIKPGVLQVSAAVCAATLVLSACGDGKDQNNDSEASAETELNAGSASSVEQWQHDFTQCMNDEGIELGDGGAIPVNPDGSFGGSEDPAAFDAALQSCEEKIGPPPQDANVADNSELEAMMLEFSRCMREAGYDVPDPDFSSGQGPVVSGVPDADPADVEQCSNEAGLIPGAEVGQ</sequence>
<feature type="signal peptide" evidence="2">
    <location>
        <begin position="1"/>
        <end position="18"/>
    </location>
</feature>
<accession>A0AAJ6DCD1</accession>
<evidence type="ECO:0008006" key="5">
    <source>
        <dbReference type="Google" id="ProtNLM"/>
    </source>
</evidence>
<keyword evidence="2" id="KW-0732">Signal</keyword>
<dbReference type="Proteomes" id="UP001224674">
    <property type="component" value="Chromosome"/>
</dbReference>
<protein>
    <recommendedName>
        <fullName evidence="5">Secreted protein</fullName>
    </recommendedName>
</protein>
<feature type="region of interest" description="Disordered" evidence="1">
    <location>
        <begin position="135"/>
        <end position="161"/>
    </location>
</feature>